<name>A0A8H5HLA0_9AGAR</name>
<dbReference type="SUPFAM" id="SSF53474">
    <property type="entry name" value="alpha/beta-Hydrolases"/>
    <property type="match status" value="1"/>
</dbReference>
<accession>A0A8H5HLA0</accession>
<evidence type="ECO:0000313" key="1">
    <source>
        <dbReference type="EMBL" id="KAF5385576.1"/>
    </source>
</evidence>
<reference evidence="1 2" key="1">
    <citation type="journal article" date="2020" name="ISME J.">
        <title>Uncovering the hidden diversity of litter-decomposition mechanisms in mushroom-forming fungi.</title>
        <authorList>
            <person name="Floudas D."/>
            <person name="Bentzer J."/>
            <person name="Ahren D."/>
            <person name="Johansson T."/>
            <person name="Persson P."/>
            <person name="Tunlid A."/>
        </authorList>
    </citation>
    <scope>NUCLEOTIDE SEQUENCE [LARGE SCALE GENOMIC DNA]</scope>
    <source>
        <strain evidence="1 2">CBS 406.79</strain>
    </source>
</reference>
<dbReference type="AlphaFoldDB" id="A0A8H5HLA0"/>
<organism evidence="1 2">
    <name type="scientific">Collybiopsis confluens</name>
    <dbReference type="NCBI Taxonomy" id="2823264"/>
    <lineage>
        <taxon>Eukaryota</taxon>
        <taxon>Fungi</taxon>
        <taxon>Dikarya</taxon>
        <taxon>Basidiomycota</taxon>
        <taxon>Agaricomycotina</taxon>
        <taxon>Agaricomycetes</taxon>
        <taxon>Agaricomycetidae</taxon>
        <taxon>Agaricales</taxon>
        <taxon>Marasmiineae</taxon>
        <taxon>Omphalotaceae</taxon>
        <taxon>Collybiopsis</taxon>
    </lineage>
</organism>
<dbReference type="Proteomes" id="UP000518752">
    <property type="component" value="Unassembled WGS sequence"/>
</dbReference>
<dbReference type="InterPro" id="IPR029058">
    <property type="entry name" value="AB_hydrolase_fold"/>
</dbReference>
<evidence type="ECO:0000313" key="2">
    <source>
        <dbReference type="Proteomes" id="UP000518752"/>
    </source>
</evidence>
<dbReference type="Gene3D" id="3.40.50.1820">
    <property type="entry name" value="alpha/beta hydrolase"/>
    <property type="match status" value="1"/>
</dbReference>
<keyword evidence="2" id="KW-1185">Reference proteome</keyword>
<comment type="caution">
    <text evidence="1">The sequence shown here is derived from an EMBL/GenBank/DDBJ whole genome shotgun (WGS) entry which is preliminary data.</text>
</comment>
<gene>
    <name evidence="1" type="ORF">D9757_006738</name>
</gene>
<dbReference type="OrthoDB" id="408631at2759"/>
<dbReference type="EMBL" id="JAACJN010000039">
    <property type="protein sequence ID" value="KAF5385576.1"/>
    <property type="molecule type" value="Genomic_DNA"/>
</dbReference>
<sequence>MSYLLLVDNKYVFANYTERYLEKKFAKVPSIFGNTAREGSAFVAYPINNVSAGPPEQSIVSATLTWDCPAYNSTVLRNQIGLSTWRYQWAGNFSNIAPLSWLGAYHFSDLYMIFGSYLIAPGEISELEIKTSEGMQDLLVGFITDPHSLPAKGWVEYEVGEEGGGKVARFGADGQVVQFVDGDEVDGPCHIPGQVFDTTP</sequence>
<proteinExistence type="predicted"/>
<protein>
    <submittedName>
        <fullName evidence="1">Uncharacterized protein</fullName>
    </submittedName>
</protein>